<sequence>MDVRVSDLGPPGASAAFHPAGEGRRVGLVVLETDLTMERDFARMTHGTGLGVFANRIAFDNPITRGGLAALESRLTDVAARLIPDTPLDVVHFGCTSASAVIGDAGVEAAVRAVKPTARVINPLVAAHAALTALGIRRLSILTPYVPEITQPVAERFESLGYALQGMTCWAIADDRDMARVRRDVLLREAVAATHPDAEALFISCTAVPSAEAVPAIEAAIGRPVVTSNQAAGWMTLRLCGVDAPVPQSGRLSTCPLPSDDARGAA</sequence>
<gene>
    <name evidence="1" type="ORF">GHC57_01170</name>
</gene>
<organism evidence="1 2">
    <name type="scientific">Roseospira navarrensis</name>
    <dbReference type="NCBI Taxonomy" id="140058"/>
    <lineage>
        <taxon>Bacteria</taxon>
        <taxon>Pseudomonadati</taxon>
        <taxon>Pseudomonadota</taxon>
        <taxon>Alphaproteobacteria</taxon>
        <taxon>Rhodospirillales</taxon>
        <taxon>Rhodospirillaceae</taxon>
        <taxon>Roseospira</taxon>
    </lineage>
</organism>
<dbReference type="Gene3D" id="3.40.50.12500">
    <property type="match status" value="1"/>
</dbReference>
<protein>
    <submittedName>
        <fullName evidence="1">Ectoine utilization protein EutA</fullName>
    </submittedName>
</protein>
<dbReference type="AlphaFoldDB" id="A0A7X2D318"/>
<dbReference type="Pfam" id="PF17645">
    <property type="entry name" value="Amdase"/>
    <property type="match status" value="1"/>
</dbReference>
<dbReference type="PANTHER" id="PTHR40267:SF1">
    <property type="entry name" value="BLR3294 PROTEIN"/>
    <property type="match status" value="1"/>
</dbReference>
<dbReference type="InterPro" id="IPR053714">
    <property type="entry name" value="Iso_Racemase_Enz_sf"/>
</dbReference>
<comment type="caution">
    <text evidence="1">The sequence shown here is derived from an EMBL/GenBank/DDBJ whole genome shotgun (WGS) entry which is preliminary data.</text>
</comment>
<dbReference type="RefSeq" id="WP_153340235.1">
    <property type="nucleotide sequence ID" value="NZ_WIVE01000001.1"/>
</dbReference>
<dbReference type="OrthoDB" id="9816064at2"/>
<keyword evidence="2" id="KW-1185">Reference proteome</keyword>
<dbReference type="EMBL" id="WIVE01000001">
    <property type="protein sequence ID" value="MQX35122.1"/>
    <property type="molecule type" value="Genomic_DNA"/>
</dbReference>
<dbReference type="PANTHER" id="PTHR40267">
    <property type="entry name" value="BLR3294 PROTEIN"/>
    <property type="match status" value="1"/>
</dbReference>
<reference evidence="1 2" key="1">
    <citation type="submission" date="2019-10" db="EMBL/GenBank/DDBJ databases">
        <title>Draft whole-genome sequence of the purple nonsulfur photosynthetic bacterium Roseospira navarrensis DSM 15114.</title>
        <authorList>
            <person name="Kyndt J.A."/>
            <person name="Meyer T.E."/>
        </authorList>
    </citation>
    <scope>NUCLEOTIDE SEQUENCE [LARGE SCALE GENOMIC DNA]</scope>
    <source>
        <strain evidence="1 2">DSM 15114</strain>
    </source>
</reference>
<evidence type="ECO:0000313" key="2">
    <source>
        <dbReference type="Proteomes" id="UP000434582"/>
    </source>
</evidence>
<dbReference type="InterPro" id="IPR026286">
    <property type="entry name" value="MaiA/AMDase"/>
</dbReference>
<proteinExistence type="predicted"/>
<evidence type="ECO:0000313" key="1">
    <source>
        <dbReference type="EMBL" id="MQX35122.1"/>
    </source>
</evidence>
<name>A0A7X2D318_9PROT</name>
<accession>A0A7X2D318</accession>
<dbReference type="Proteomes" id="UP000434582">
    <property type="component" value="Unassembled WGS sequence"/>
</dbReference>
<dbReference type="PIRSF" id="PIRSF015736">
    <property type="entry name" value="MI"/>
    <property type="match status" value="1"/>
</dbReference>